<keyword evidence="4" id="KW-1185">Reference proteome</keyword>
<dbReference type="Pfam" id="PF00595">
    <property type="entry name" value="PDZ"/>
    <property type="match status" value="1"/>
</dbReference>
<feature type="domain" description="PDZ" evidence="1">
    <location>
        <begin position="360"/>
        <end position="454"/>
    </location>
</feature>
<organism evidence="3 4">
    <name type="scientific">Pocillopora damicornis</name>
    <name type="common">Cauliflower coral</name>
    <name type="synonym">Millepora damicornis</name>
    <dbReference type="NCBI Taxonomy" id="46731"/>
    <lineage>
        <taxon>Eukaryota</taxon>
        <taxon>Metazoa</taxon>
        <taxon>Cnidaria</taxon>
        <taxon>Anthozoa</taxon>
        <taxon>Hexacorallia</taxon>
        <taxon>Scleractinia</taxon>
        <taxon>Astrocoeniina</taxon>
        <taxon>Pocilloporidae</taxon>
        <taxon>Pocillopora</taxon>
    </lineage>
</organism>
<dbReference type="SMART" id="SM00228">
    <property type="entry name" value="PDZ"/>
    <property type="match status" value="1"/>
</dbReference>
<dbReference type="STRING" id="46731.A0A3M6TZV1"/>
<dbReference type="InterPro" id="IPR000999">
    <property type="entry name" value="RNase_III_dom"/>
</dbReference>
<evidence type="ECO:0000313" key="3">
    <source>
        <dbReference type="EMBL" id="RMX46871.1"/>
    </source>
</evidence>
<sequence length="510" mass="58487">MSGVIGQTRNVLPLFRTSFTWRFKSDYLYKLSSQSVSSSRCVCCGISCLKQRSILCKISDPKMSSVLRYSTSSEVYPPEAKVQQNKVPLTNKAFRQNIVKFATQLNVDISEERNLLAAFTHESFLLQNADKLSGSFGFNEKLAFIGAQTARKSFTEYLFENFPQLSAAEIWDLQNSFLEDFIMQKAIEWDIMQKTLYYRQSKELMQRQTVLALVGVVYTHQSPKNADAFVKTHLIPELTKEKVEEMVKLQHPKFILQQISVEKGHFPLKVKLDFQEKSKSKYNVNNPFIYGVIVTRGENREMLGKGICHSLVSAEKKACQRALLDHHPDEFNKFQLALDGDDFVKEENIDLGLTVAEQRVVELEKENDSFGFHIRGGEMKKKQTDKFLECYYMSPVFISHIVKDSIADKHGGLKVGDKILAINDRSVEGLDHKRVVKLLKSVSGPVSFTVTHCRETLIADKLEQRFIEIRRKKRLAELSSDVWSEWHQAQSDKAPSQYKDVLKYHKNPSS</sequence>
<dbReference type="CDD" id="cd00136">
    <property type="entry name" value="PDZ_canonical"/>
    <property type="match status" value="1"/>
</dbReference>
<dbReference type="AlphaFoldDB" id="A0A3M6TZV1"/>
<dbReference type="SUPFAM" id="SSF69065">
    <property type="entry name" value="RNase III domain-like"/>
    <property type="match status" value="1"/>
</dbReference>
<dbReference type="InterPro" id="IPR036389">
    <property type="entry name" value="RNase_III_sf"/>
</dbReference>
<gene>
    <name evidence="3" type="ORF">pdam_00022074</name>
</gene>
<dbReference type="GO" id="GO:0004525">
    <property type="term" value="F:ribonuclease III activity"/>
    <property type="evidence" value="ECO:0007669"/>
    <property type="project" value="InterPro"/>
</dbReference>
<dbReference type="OrthoDB" id="165498at2759"/>
<protein>
    <recommendedName>
        <fullName evidence="5">PDZ domain-containing protein</fullName>
    </recommendedName>
</protein>
<evidence type="ECO:0000259" key="2">
    <source>
        <dbReference type="PROSITE" id="PS50142"/>
    </source>
</evidence>
<proteinExistence type="predicted"/>
<dbReference type="EMBL" id="RCHS01002548">
    <property type="protein sequence ID" value="RMX46871.1"/>
    <property type="molecule type" value="Genomic_DNA"/>
</dbReference>
<dbReference type="Gene3D" id="2.30.42.10">
    <property type="match status" value="1"/>
</dbReference>
<feature type="domain" description="RNase III" evidence="2">
    <location>
        <begin position="98"/>
        <end position="180"/>
    </location>
</feature>
<dbReference type="OMA" id="FISSIXP"/>
<comment type="caution">
    <text evidence="3">The sequence shown here is derived from an EMBL/GenBank/DDBJ whole genome shotgun (WGS) entry which is preliminary data.</text>
</comment>
<name>A0A3M6TZV1_POCDA</name>
<accession>A0A3M6TZV1</accession>
<dbReference type="Pfam" id="PF14622">
    <property type="entry name" value="Ribonucleas_3_3"/>
    <property type="match status" value="1"/>
</dbReference>
<dbReference type="InterPro" id="IPR001478">
    <property type="entry name" value="PDZ"/>
</dbReference>
<dbReference type="PANTHER" id="PTHR14063">
    <property type="entry name" value="PROTEIN LIN-7 HOMOLOG"/>
    <property type="match status" value="1"/>
</dbReference>
<dbReference type="Proteomes" id="UP000275408">
    <property type="component" value="Unassembled WGS sequence"/>
</dbReference>
<dbReference type="SUPFAM" id="SSF50156">
    <property type="entry name" value="PDZ domain-like"/>
    <property type="match status" value="1"/>
</dbReference>
<dbReference type="PROSITE" id="PS50142">
    <property type="entry name" value="RNASE_3_2"/>
    <property type="match status" value="1"/>
</dbReference>
<dbReference type="PROSITE" id="PS50106">
    <property type="entry name" value="PDZ"/>
    <property type="match status" value="1"/>
</dbReference>
<evidence type="ECO:0000259" key="1">
    <source>
        <dbReference type="PROSITE" id="PS50106"/>
    </source>
</evidence>
<dbReference type="Gene3D" id="1.10.1520.10">
    <property type="entry name" value="Ribonuclease III domain"/>
    <property type="match status" value="1"/>
</dbReference>
<dbReference type="InterPro" id="IPR051109">
    <property type="entry name" value="MAM_complex_regulator"/>
</dbReference>
<reference evidence="3 4" key="1">
    <citation type="journal article" date="2018" name="Sci. Rep.">
        <title>Comparative analysis of the Pocillopora damicornis genome highlights role of immune system in coral evolution.</title>
        <authorList>
            <person name="Cunning R."/>
            <person name="Bay R.A."/>
            <person name="Gillette P."/>
            <person name="Baker A.C."/>
            <person name="Traylor-Knowles N."/>
        </authorList>
    </citation>
    <scope>NUCLEOTIDE SEQUENCE [LARGE SCALE GENOMIC DNA]</scope>
    <source>
        <strain evidence="3">RSMAS</strain>
        <tissue evidence="3">Whole animal</tissue>
    </source>
</reference>
<dbReference type="GO" id="GO:0006396">
    <property type="term" value="P:RNA processing"/>
    <property type="evidence" value="ECO:0007669"/>
    <property type="project" value="InterPro"/>
</dbReference>
<evidence type="ECO:0000313" key="4">
    <source>
        <dbReference type="Proteomes" id="UP000275408"/>
    </source>
</evidence>
<evidence type="ECO:0008006" key="5">
    <source>
        <dbReference type="Google" id="ProtNLM"/>
    </source>
</evidence>
<dbReference type="InterPro" id="IPR036034">
    <property type="entry name" value="PDZ_sf"/>
</dbReference>